<dbReference type="Proteomes" id="UP000008207">
    <property type="component" value="Chromosome"/>
</dbReference>
<organism evidence="1 2">
    <name type="scientific">Methylobacterium nodulans (strain LMG 21967 / CNCM I-2342 / ORS 2060)</name>
    <dbReference type="NCBI Taxonomy" id="460265"/>
    <lineage>
        <taxon>Bacteria</taxon>
        <taxon>Pseudomonadati</taxon>
        <taxon>Pseudomonadota</taxon>
        <taxon>Alphaproteobacteria</taxon>
        <taxon>Hyphomicrobiales</taxon>
        <taxon>Methylobacteriaceae</taxon>
        <taxon>Methylobacterium</taxon>
    </lineage>
</organism>
<dbReference type="STRING" id="460265.Mnod_3521"/>
<proteinExistence type="predicted"/>
<dbReference type="SUPFAM" id="SSF53955">
    <property type="entry name" value="Lysozyme-like"/>
    <property type="match status" value="1"/>
</dbReference>
<dbReference type="KEGG" id="mno:Mnod_3521"/>
<reference evidence="1 2" key="1">
    <citation type="submission" date="2009-01" db="EMBL/GenBank/DDBJ databases">
        <title>Complete sequence of chromosome of Methylobacterium nodulans ORS 2060.</title>
        <authorList>
            <consortium name="US DOE Joint Genome Institute"/>
            <person name="Lucas S."/>
            <person name="Copeland A."/>
            <person name="Lapidus A."/>
            <person name="Glavina del Rio T."/>
            <person name="Dalin E."/>
            <person name="Tice H."/>
            <person name="Bruce D."/>
            <person name="Goodwin L."/>
            <person name="Pitluck S."/>
            <person name="Sims D."/>
            <person name="Brettin T."/>
            <person name="Detter J.C."/>
            <person name="Han C."/>
            <person name="Larimer F."/>
            <person name="Land M."/>
            <person name="Hauser L."/>
            <person name="Kyrpides N."/>
            <person name="Ivanova N."/>
            <person name="Marx C.J."/>
            <person name="Richardson P."/>
        </authorList>
    </citation>
    <scope>NUCLEOTIDE SEQUENCE [LARGE SCALE GENOMIC DNA]</scope>
    <source>
        <strain evidence="2">LMG 21967 / CNCM I-2342 / ORS 2060</strain>
    </source>
</reference>
<dbReference type="AlphaFoldDB" id="B8INR5"/>
<name>B8INR5_METNO</name>
<sequence>MDKTVPAGAAFLLDFIASKEAPRGYNTVFDNKMSMMPNPLTTMTVAEVVAQGPWRTKTFGSSACGRYQFMTATLQGLIKELGLRSTQVFDPDLQDRLGYHLLRRRKYDQFMAGTVSATAFGNQLAMEWASFPVLSDIKGAHKAVRRGQTYYLGDGINKVLATAAEVEKAIAKAKSLGNAAPAPALVVVRVAEPVVVVPATPATPVPPAVLATTGFVARLGGWIDRVFGAA</sequence>
<keyword evidence="1" id="KW-0812">Transmembrane</keyword>
<keyword evidence="2" id="KW-1185">Reference proteome</keyword>
<dbReference type="Gene3D" id="1.10.530.10">
    <property type="match status" value="1"/>
</dbReference>
<dbReference type="InterPro" id="IPR023346">
    <property type="entry name" value="Lysozyme-like_dom_sf"/>
</dbReference>
<dbReference type="RefSeq" id="WP_015930091.1">
    <property type="nucleotide sequence ID" value="NC_011894.1"/>
</dbReference>
<evidence type="ECO:0000313" key="2">
    <source>
        <dbReference type="Proteomes" id="UP000008207"/>
    </source>
</evidence>
<keyword evidence="1" id="KW-0472">Membrane</keyword>
<protein>
    <submittedName>
        <fullName evidence="1">Putative transmembrane protein</fullName>
    </submittedName>
</protein>
<dbReference type="EMBL" id="CP001349">
    <property type="protein sequence ID" value="ACL58431.1"/>
    <property type="molecule type" value="Genomic_DNA"/>
</dbReference>
<gene>
    <name evidence="1" type="ordered locus">Mnod_3521</name>
</gene>
<accession>B8INR5</accession>
<evidence type="ECO:0000313" key="1">
    <source>
        <dbReference type="EMBL" id="ACL58431.1"/>
    </source>
</evidence>
<dbReference type="eggNOG" id="COG4678">
    <property type="taxonomic scope" value="Bacteria"/>
</dbReference>
<dbReference type="HOGENOM" id="CLU_087928_0_0_5"/>